<evidence type="ECO:0000256" key="1">
    <source>
        <dbReference type="SAM" id="MobiDB-lite"/>
    </source>
</evidence>
<keyword evidence="3" id="KW-1185">Reference proteome</keyword>
<proteinExistence type="predicted"/>
<feature type="non-terminal residue" evidence="2">
    <location>
        <position position="288"/>
    </location>
</feature>
<evidence type="ECO:0000313" key="2">
    <source>
        <dbReference type="EMBL" id="KAK8760011.1"/>
    </source>
</evidence>
<gene>
    <name evidence="2" type="ORF">V5799_028719</name>
</gene>
<name>A0AAQ4DC21_AMBAM</name>
<accession>A0AAQ4DC21</accession>
<dbReference type="AlphaFoldDB" id="A0AAQ4DC21"/>
<reference evidence="2 3" key="1">
    <citation type="journal article" date="2023" name="Arcadia Sci">
        <title>De novo assembly of a long-read Amblyomma americanum tick genome.</title>
        <authorList>
            <person name="Chou S."/>
            <person name="Poskanzer K.E."/>
            <person name="Rollins M."/>
            <person name="Thuy-Boun P.S."/>
        </authorList>
    </citation>
    <scope>NUCLEOTIDE SEQUENCE [LARGE SCALE GENOMIC DNA]</scope>
    <source>
        <strain evidence="2">F_SG_1</strain>
        <tissue evidence="2">Salivary glands</tissue>
    </source>
</reference>
<dbReference type="EMBL" id="JARKHS020032441">
    <property type="protein sequence ID" value="KAK8760011.1"/>
    <property type="molecule type" value="Genomic_DNA"/>
</dbReference>
<protein>
    <submittedName>
        <fullName evidence="2">Uncharacterized protein</fullName>
    </submittedName>
</protein>
<sequence>MHSNVKEAEPSRPSEQRPQDGGTHEEKAETRKEGRGRVRSLPTATHSALHIEKTEEASTSPETKGAATLISSGTLPATTFISSGTLPATTSIPGGTLPAPDRKPKPRKIKEHCNQPPQHASDQVPEGEIGSGAHQDSSIVKSSIKRRKSKKIFGTDARLDKAQSKPSETSPKDVADTPDAGRNAGVNTGAAQTDVEMERKTGEKPGRTIEAKADDAAAKGQSKTAVKVMSPQVTSPNSKIEKTLVDTAAPASAKPGRLAKTLAERRRQSNLEAEQRSLFLYSTLKELA</sequence>
<evidence type="ECO:0000313" key="3">
    <source>
        <dbReference type="Proteomes" id="UP001321473"/>
    </source>
</evidence>
<organism evidence="2 3">
    <name type="scientific">Amblyomma americanum</name>
    <name type="common">Lone star tick</name>
    <dbReference type="NCBI Taxonomy" id="6943"/>
    <lineage>
        <taxon>Eukaryota</taxon>
        <taxon>Metazoa</taxon>
        <taxon>Ecdysozoa</taxon>
        <taxon>Arthropoda</taxon>
        <taxon>Chelicerata</taxon>
        <taxon>Arachnida</taxon>
        <taxon>Acari</taxon>
        <taxon>Parasitiformes</taxon>
        <taxon>Ixodida</taxon>
        <taxon>Ixodoidea</taxon>
        <taxon>Ixodidae</taxon>
        <taxon>Amblyomminae</taxon>
        <taxon>Amblyomma</taxon>
    </lineage>
</organism>
<feature type="compositionally biased region" description="Basic and acidic residues" evidence="1">
    <location>
        <begin position="1"/>
        <end position="36"/>
    </location>
</feature>
<feature type="compositionally biased region" description="Polar residues" evidence="1">
    <location>
        <begin position="69"/>
        <end position="93"/>
    </location>
</feature>
<comment type="caution">
    <text evidence="2">The sequence shown here is derived from an EMBL/GenBank/DDBJ whole genome shotgun (WGS) entry which is preliminary data.</text>
</comment>
<dbReference type="Proteomes" id="UP001321473">
    <property type="component" value="Unassembled WGS sequence"/>
</dbReference>
<feature type="compositionally biased region" description="Basic and acidic residues" evidence="1">
    <location>
        <begin position="196"/>
        <end position="217"/>
    </location>
</feature>
<feature type="region of interest" description="Disordered" evidence="1">
    <location>
        <begin position="1"/>
        <end position="255"/>
    </location>
</feature>